<sequence length="789" mass="86766">MADRLSLPGNPLAHPDAVVTGDRWRVSVLTPGLLRLEWSESGDFEDRASTFAVNRALPVPDVQVHRQGERVELSTGCLHLAYDGEPFSPSGLVVTATSAMGEAHTSEWRHGQPADGLGGTARTLDDVDGAVPLGPGVVSRNGIAVIDDSDSFLIEDGRPAVRRPGTQDLYVFARGHDYRAAVADLYAVSGAVPMLPRWALGNWWSRYHPYSADEYLELLDTFDAEEVPVSVAVLDMDWHQVDIDPRYGTGWTGYSWNRELFPEPESFLAELHRRGLAVTLNVHPADGVRAFEDAYPQVAEDMGIDPASERAIAFDPTDTRFMDSYFQRLHHPLEDEGVDFWWLDWQQGSFSRTPGVDPLWLLNIEHFNDSARRGQLPITFSRYAGPGSHRYPVGFSGDTHITWDSLAFQPYFTASASNIGYGWWSHDIGGHWYGSRDDDLTVRWVQLGVFSPIMRLHSTLHPFIRKEPWTFPAQARATIDAFLRLRHRLVPYLHTMNARAARDGAPLVEPMYWGDPSAVEAYAVPTQFRFGTELVVAPITSPQQEVLGLGSAQAWLPDGTWTDLFTGTRYRGGRQVRLHRPLETLPVLVRAGGLLPLAGSEDASVDTALPEHVELVLAVGADGRFDLVEDDGSTEARTAVTQITWDEATGTLVVGRTTGAVEVVPSARTWTLLVLGAEASATRSAPGSEGTTLTPEPATAGTRFVLGGVATVDGLTVTVGDIRSFGWTRTVGQVRQVLDRARIDYNLKRTAYDLVESADGPTDAAARLRGLELDREVEAALLELVLAEY</sequence>
<dbReference type="AlphaFoldDB" id="A0A502D031"/>
<reference evidence="6 7" key="1">
    <citation type="journal article" date="2019" name="Environ. Microbiol.">
        <title>Species interactions and distinct microbial communities in high Arctic permafrost affected cryosols are associated with the CH4 and CO2 gas fluxes.</title>
        <authorList>
            <person name="Altshuler I."/>
            <person name="Hamel J."/>
            <person name="Turney S."/>
            <person name="Magnuson E."/>
            <person name="Levesque R."/>
            <person name="Greer C."/>
            <person name="Whyte L.G."/>
        </authorList>
    </citation>
    <scope>NUCLEOTIDE SEQUENCE [LARGE SCALE GENOMIC DNA]</scope>
    <source>
        <strain evidence="6 7">S9.3A</strain>
    </source>
</reference>
<evidence type="ECO:0000259" key="5">
    <source>
        <dbReference type="Pfam" id="PF21365"/>
    </source>
</evidence>
<dbReference type="Gene3D" id="3.20.20.80">
    <property type="entry name" value="Glycosidases"/>
    <property type="match status" value="1"/>
</dbReference>
<dbReference type="OrthoDB" id="176168at2"/>
<dbReference type="SUPFAM" id="SSF51011">
    <property type="entry name" value="Glycosyl hydrolase domain"/>
    <property type="match status" value="1"/>
</dbReference>
<accession>A0A502D031</accession>
<dbReference type="Pfam" id="PF21365">
    <property type="entry name" value="Glyco_hydro_31_3rd"/>
    <property type="match status" value="1"/>
</dbReference>
<dbReference type="Pfam" id="PF17137">
    <property type="entry name" value="DUF5110"/>
    <property type="match status" value="1"/>
</dbReference>
<feature type="domain" description="Glycosyl hydrolase family 31 C-terminal" evidence="5">
    <location>
        <begin position="504"/>
        <end position="593"/>
    </location>
</feature>
<feature type="domain" description="Glycoside hydrolase family 31 TIM barrel" evidence="3">
    <location>
        <begin position="193"/>
        <end position="496"/>
    </location>
</feature>
<name>A0A502D031_9MICO</name>
<dbReference type="InterPro" id="IPR033403">
    <property type="entry name" value="DUF5110"/>
</dbReference>
<dbReference type="GO" id="GO:0090599">
    <property type="term" value="F:alpha-glucosidase activity"/>
    <property type="evidence" value="ECO:0007669"/>
    <property type="project" value="TreeGrafter"/>
</dbReference>
<evidence type="ECO:0000256" key="1">
    <source>
        <dbReference type="ARBA" id="ARBA00007806"/>
    </source>
</evidence>
<dbReference type="SUPFAM" id="SSF51445">
    <property type="entry name" value="(Trans)glycosidases"/>
    <property type="match status" value="1"/>
</dbReference>
<dbReference type="InterPro" id="IPR017853">
    <property type="entry name" value="GH"/>
</dbReference>
<organism evidence="6 7">
    <name type="scientific">Pedococcus bigeumensis</name>
    <dbReference type="NCBI Taxonomy" id="433644"/>
    <lineage>
        <taxon>Bacteria</taxon>
        <taxon>Bacillati</taxon>
        <taxon>Actinomycetota</taxon>
        <taxon>Actinomycetes</taxon>
        <taxon>Micrococcales</taxon>
        <taxon>Intrasporangiaceae</taxon>
        <taxon>Pedococcus</taxon>
    </lineage>
</organism>
<dbReference type="PANTHER" id="PTHR22762:SF89">
    <property type="entry name" value="ALPHA-XYLOSIDASE"/>
    <property type="match status" value="1"/>
</dbReference>
<evidence type="ECO:0000313" key="7">
    <source>
        <dbReference type="Proteomes" id="UP000317722"/>
    </source>
</evidence>
<evidence type="ECO:0000259" key="3">
    <source>
        <dbReference type="Pfam" id="PF01055"/>
    </source>
</evidence>
<keyword evidence="7" id="KW-1185">Reference proteome</keyword>
<comment type="caution">
    <text evidence="6">The sequence shown here is derived from an EMBL/GenBank/DDBJ whole genome shotgun (WGS) entry which is preliminary data.</text>
</comment>
<dbReference type="InterPro" id="IPR000322">
    <property type="entry name" value="Glyco_hydro_31_TIM"/>
</dbReference>
<gene>
    <name evidence="6" type="ORF">EAH86_07855</name>
</gene>
<dbReference type="PANTHER" id="PTHR22762">
    <property type="entry name" value="ALPHA-GLUCOSIDASE"/>
    <property type="match status" value="1"/>
</dbReference>
<dbReference type="Gene3D" id="2.60.40.1180">
    <property type="entry name" value="Golgi alpha-mannosidase II"/>
    <property type="match status" value="2"/>
</dbReference>
<dbReference type="RefSeq" id="WP_140738565.1">
    <property type="nucleotide sequence ID" value="NZ_RCZM01000002.1"/>
</dbReference>
<feature type="domain" description="DUF5110" evidence="4">
    <location>
        <begin position="616"/>
        <end position="676"/>
    </location>
</feature>
<comment type="similarity">
    <text evidence="1 2">Belongs to the glycosyl hydrolase 31 family.</text>
</comment>
<protein>
    <submittedName>
        <fullName evidence="6">Glycoside hydrolase</fullName>
    </submittedName>
</protein>
<dbReference type="Pfam" id="PF01055">
    <property type="entry name" value="Glyco_hydro_31_2nd"/>
    <property type="match status" value="1"/>
</dbReference>
<dbReference type="InterPro" id="IPR013780">
    <property type="entry name" value="Glyco_hydro_b"/>
</dbReference>
<evidence type="ECO:0000259" key="4">
    <source>
        <dbReference type="Pfam" id="PF17137"/>
    </source>
</evidence>
<evidence type="ECO:0000313" key="6">
    <source>
        <dbReference type="EMBL" id="TPG18274.1"/>
    </source>
</evidence>
<dbReference type="InterPro" id="IPR048395">
    <property type="entry name" value="Glyco_hydro_31_C"/>
</dbReference>
<keyword evidence="2 6" id="KW-0378">Hydrolase</keyword>
<dbReference type="EMBL" id="RCZM01000002">
    <property type="protein sequence ID" value="TPG18274.1"/>
    <property type="molecule type" value="Genomic_DNA"/>
</dbReference>
<proteinExistence type="inferred from homology"/>
<dbReference type="Proteomes" id="UP000317722">
    <property type="component" value="Unassembled WGS sequence"/>
</dbReference>
<keyword evidence="2" id="KW-0326">Glycosidase</keyword>
<dbReference type="CDD" id="cd06595">
    <property type="entry name" value="GH31_u1"/>
    <property type="match status" value="1"/>
</dbReference>
<dbReference type="GO" id="GO:0006491">
    <property type="term" value="P:N-glycan processing"/>
    <property type="evidence" value="ECO:0007669"/>
    <property type="project" value="TreeGrafter"/>
</dbReference>
<evidence type="ECO:0000256" key="2">
    <source>
        <dbReference type="RuleBase" id="RU361185"/>
    </source>
</evidence>
<dbReference type="GO" id="GO:0005975">
    <property type="term" value="P:carbohydrate metabolic process"/>
    <property type="evidence" value="ECO:0007669"/>
    <property type="project" value="InterPro"/>
</dbReference>